<reference evidence="6 7" key="1">
    <citation type="journal article" date="2018" name="ISME J.">
        <title>A methanotrophic archaeon couples anaerobic oxidation of methane to Fe(III) reduction.</title>
        <authorList>
            <person name="Cai C."/>
            <person name="Leu A.O."/>
            <person name="Xie G.J."/>
            <person name="Guo J."/>
            <person name="Feng Y."/>
            <person name="Zhao J.X."/>
            <person name="Tyson G.W."/>
            <person name="Yuan Z."/>
            <person name="Hu S."/>
        </authorList>
    </citation>
    <scope>NUCLEOTIDE SEQUENCE [LARGE SCALE GENOMIC DNA]</scope>
    <source>
        <strain evidence="6">FeB_12</strain>
    </source>
</reference>
<keyword evidence="6" id="KW-0413">Isomerase</keyword>
<evidence type="ECO:0000256" key="1">
    <source>
        <dbReference type="ARBA" id="ARBA00022490"/>
    </source>
</evidence>
<keyword evidence="1 5" id="KW-0963">Cytoplasm</keyword>
<dbReference type="GO" id="GO:0051075">
    <property type="term" value="F:S-adenosylmethionine:tRNA ribosyltransferase-isomerase activity"/>
    <property type="evidence" value="ECO:0007669"/>
    <property type="project" value="UniProtKB-EC"/>
</dbReference>
<evidence type="ECO:0000256" key="4">
    <source>
        <dbReference type="ARBA" id="ARBA00022785"/>
    </source>
</evidence>
<dbReference type="Gene3D" id="3.40.1780.10">
    <property type="entry name" value="QueA-like"/>
    <property type="match status" value="2"/>
</dbReference>
<dbReference type="GO" id="GO:0008616">
    <property type="term" value="P:tRNA queuosine(34) biosynthetic process"/>
    <property type="evidence" value="ECO:0007669"/>
    <property type="project" value="UniProtKB-UniRule"/>
</dbReference>
<evidence type="ECO:0000256" key="2">
    <source>
        <dbReference type="ARBA" id="ARBA00022679"/>
    </source>
</evidence>
<comment type="similarity">
    <text evidence="5">Belongs to the QueA family.</text>
</comment>
<keyword evidence="4 5" id="KW-0671">Queuosine biosynthesis</keyword>
<dbReference type="AlphaFoldDB" id="A0A855X192"/>
<evidence type="ECO:0000256" key="5">
    <source>
        <dbReference type="HAMAP-Rule" id="MF_00113"/>
    </source>
</evidence>
<comment type="pathway">
    <text evidence="5">tRNA modification; tRNA-queuosine biosynthesis.</text>
</comment>
<keyword evidence="2 5" id="KW-0808">Transferase</keyword>
<evidence type="ECO:0000313" key="7">
    <source>
        <dbReference type="Proteomes" id="UP000250918"/>
    </source>
</evidence>
<dbReference type="HAMAP" id="MF_00113">
    <property type="entry name" value="QueA"/>
    <property type="match status" value="1"/>
</dbReference>
<name>A0A855X192_9BACT</name>
<dbReference type="PANTHER" id="PTHR30307:SF0">
    <property type="entry name" value="S-ADENOSYLMETHIONINE:TRNA RIBOSYLTRANSFERASE-ISOMERASE"/>
    <property type="match status" value="1"/>
</dbReference>
<evidence type="ECO:0000256" key="3">
    <source>
        <dbReference type="ARBA" id="ARBA00022691"/>
    </source>
</evidence>
<keyword evidence="3 5" id="KW-0949">S-adenosyl-L-methionine</keyword>
<dbReference type="InterPro" id="IPR003699">
    <property type="entry name" value="QueA"/>
</dbReference>
<comment type="catalytic activity">
    <reaction evidence="5">
        <text>7-aminomethyl-7-carbaguanosine(34) in tRNA + S-adenosyl-L-methionine = epoxyqueuosine(34) in tRNA + adenine + L-methionine + 2 H(+)</text>
        <dbReference type="Rhea" id="RHEA:32155"/>
        <dbReference type="Rhea" id="RHEA-COMP:10342"/>
        <dbReference type="Rhea" id="RHEA-COMP:18582"/>
        <dbReference type="ChEBI" id="CHEBI:15378"/>
        <dbReference type="ChEBI" id="CHEBI:16708"/>
        <dbReference type="ChEBI" id="CHEBI:57844"/>
        <dbReference type="ChEBI" id="CHEBI:59789"/>
        <dbReference type="ChEBI" id="CHEBI:82833"/>
        <dbReference type="ChEBI" id="CHEBI:194443"/>
        <dbReference type="EC" id="2.4.99.17"/>
    </reaction>
</comment>
<sequence>MNLSLFDYHLPKELIAQSPARLRSASRLMVLDRANNSIRHTRFRHVVEYLRRGDALVVNNTKVFKARLWGHRKSGGKVEVFLIRKSTESELEQWEAFVSPSRRLHEDELIYFDDQASVRLVCHMGNGRWLIQFGSPTSCHKILAHFGHVPLPHYINRDDTREDIRRYQTLFADRLRVGAVAAPTAGFHFTRSLLHEIDGIGVKVVPLTLHVGPGTFKPVKTESIEDHVVDAEFAELTEKAASTINSVRRAGGRIFVVGTTSVRTLESAPVKATEIQPFSGMVDLFIKPGFAFNWTEHLITNFHLPKSSLLILVSAFAGRERIVSAYQAAIAERYRFYSYGDATLIL</sequence>
<organism evidence="6 7">
    <name type="scientific">candidate division GN15 bacterium</name>
    <dbReference type="NCBI Taxonomy" id="2072418"/>
    <lineage>
        <taxon>Bacteria</taxon>
        <taxon>candidate division GN15</taxon>
    </lineage>
</organism>
<dbReference type="PANTHER" id="PTHR30307">
    <property type="entry name" value="S-ADENOSYLMETHIONINE:TRNA RIBOSYLTRANSFERASE-ISOMERASE"/>
    <property type="match status" value="1"/>
</dbReference>
<dbReference type="Proteomes" id="UP000250918">
    <property type="component" value="Unassembled WGS sequence"/>
</dbReference>
<dbReference type="InterPro" id="IPR036100">
    <property type="entry name" value="QueA_sf"/>
</dbReference>
<protein>
    <recommendedName>
        <fullName evidence="5">S-adenosylmethionine:tRNA ribosyltransferase-isomerase</fullName>
        <ecNumber evidence="5">2.4.99.17</ecNumber>
    </recommendedName>
    <alternativeName>
        <fullName evidence="5">Queuosine biosynthesis protein QueA</fullName>
    </alternativeName>
</protein>
<dbReference type="SUPFAM" id="SSF111337">
    <property type="entry name" value="QueA-like"/>
    <property type="match status" value="1"/>
</dbReference>
<proteinExistence type="inferred from homology"/>
<dbReference type="Gene3D" id="2.40.10.240">
    <property type="entry name" value="QueA-like"/>
    <property type="match status" value="1"/>
</dbReference>
<dbReference type="NCBIfam" id="NF001140">
    <property type="entry name" value="PRK00147.1"/>
    <property type="match status" value="1"/>
</dbReference>
<comment type="subcellular location">
    <subcellularLocation>
        <location evidence="5">Cytoplasm</location>
    </subcellularLocation>
</comment>
<comment type="subunit">
    <text evidence="5">Monomer.</text>
</comment>
<dbReference type="Pfam" id="PF02547">
    <property type="entry name" value="Queuosine_synth"/>
    <property type="match status" value="1"/>
</dbReference>
<gene>
    <name evidence="5" type="primary">queA</name>
    <name evidence="6" type="ORF">C3F09_08720</name>
</gene>
<accession>A0A855X192</accession>
<dbReference type="EC" id="2.4.99.17" evidence="5"/>
<comment type="caution">
    <text evidence="6">The sequence shown here is derived from an EMBL/GenBank/DDBJ whole genome shotgun (WGS) entry which is preliminary data.</text>
</comment>
<dbReference type="EMBL" id="PQAP01000136">
    <property type="protein sequence ID" value="PWB70727.1"/>
    <property type="molecule type" value="Genomic_DNA"/>
</dbReference>
<dbReference type="GO" id="GO:0005737">
    <property type="term" value="C:cytoplasm"/>
    <property type="evidence" value="ECO:0007669"/>
    <property type="project" value="UniProtKB-SubCell"/>
</dbReference>
<dbReference type="UniPathway" id="UPA00392"/>
<evidence type="ECO:0000313" key="6">
    <source>
        <dbReference type="EMBL" id="PWB70727.1"/>
    </source>
</evidence>
<dbReference type="InterPro" id="IPR042118">
    <property type="entry name" value="QueA_dom1"/>
</dbReference>
<dbReference type="InterPro" id="IPR042119">
    <property type="entry name" value="QueA_dom2"/>
</dbReference>
<dbReference type="NCBIfam" id="TIGR00113">
    <property type="entry name" value="queA"/>
    <property type="match status" value="1"/>
</dbReference>
<comment type="function">
    <text evidence="5">Transfers and isomerizes the ribose moiety from AdoMet to the 7-aminomethyl group of 7-deazaguanine (preQ1-tRNA) to give epoxyqueuosine (oQ-tRNA).</text>
</comment>